<comment type="caution">
    <text evidence="1">The sequence shown here is derived from an EMBL/GenBank/DDBJ whole genome shotgun (WGS) entry which is preliminary data.</text>
</comment>
<keyword evidence="2" id="KW-1185">Reference proteome</keyword>
<evidence type="ECO:0000313" key="2">
    <source>
        <dbReference type="Proteomes" id="UP001454036"/>
    </source>
</evidence>
<proteinExistence type="predicted"/>
<dbReference type="EMBL" id="BAABME010006280">
    <property type="protein sequence ID" value="GAA0167938.1"/>
    <property type="molecule type" value="Genomic_DNA"/>
</dbReference>
<dbReference type="InterPro" id="IPR004242">
    <property type="entry name" value="Transposase_21"/>
</dbReference>
<accession>A0AAV3QY21</accession>
<name>A0AAV3QY21_LITER</name>
<evidence type="ECO:0000313" key="1">
    <source>
        <dbReference type="EMBL" id="GAA0167938.1"/>
    </source>
</evidence>
<dbReference type="PANTHER" id="PTHR10775">
    <property type="entry name" value="OS08G0208400 PROTEIN"/>
    <property type="match status" value="1"/>
</dbReference>
<gene>
    <name evidence="1" type="ORF">LIER_22772</name>
</gene>
<dbReference type="AlphaFoldDB" id="A0AAV3QY21"/>
<dbReference type="Proteomes" id="UP001454036">
    <property type="component" value="Unassembled WGS sequence"/>
</dbReference>
<dbReference type="Pfam" id="PF02992">
    <property type="entry name" value="Transposase_21"/>
    <property type="match status" value="2"/>
</dbReference>
<sequence length="328" mass="38531">MPCSTFTKLKLASELVNLKSDSGLSQQHFKRMLEIMKGLTPNGGATIPCAFYEAKKMLAPLYLPKHKVDACLKHCLFYYREYEDLESHIHCSEPHYRPTYSGQRKHFPRKVLFYLPLRDRLKRLYLSRKTTKDMTWHMRSRTSTGWMSHPRGSEAWKHFAATYTDFAVEERNIRVGLCTNGFGHIGPKSPGRNLDVFLRPLVNELNDLWTVDVDTYDAYKQQNFQLRVELMWTISDFPTYGMLSGWSTHGRLSCPYCMEKTGAFWLKEGKKYCWFDCHRPFLLDNHEYKNQSRAFKKGKTLPSEMQEERRSGEELFDMVSKLDPNVFN</sequence>
<dbReference type="PANTHER" id="PTHR10775:SF183">
    <property type="entry name" value="TRANSPOSON, EN_SPM-LIKE, TRANSPOSASE-ASSOCIATED DOMAIN PROTEIN-RELATED"/>
    <property type="match status" value="1"/>
</dbReference>
<protein>
    <submittedName>
        <fullName evidence="1">Uncharacterized protein</fullName>
    </submittedName>
</protein>
<organism evidence="1 2">
    <name type="scientific">Lithospermum erythrorhizon</name>
    <name type="common">Purple gromwell</name>
    <name type="synonym">Lithospermum officinale var. erythrorhizon</name>
    <dbReference type="NCBI Taxonomy" id="34254"/>
    <lineage>
        <taxon>Eukaryota</taxon>
        <taxon>Viridiplantae</taxon>
        <taxon>Streptophyta</taxon>
        <taxon>Embryophyta</taxon>
        <taxon>Tracheophyta</taxon>
        <taxon>Spermatophyta</taxon>
        <taxon>Magnoliopsida</taxon>
        <taxon>eudicotyledons</taxon>
        <taxon>Gunneridae</taxon>
        <taxon>Pentapetalae</taxon>
        <taxon>asterids</taxon>
        <taxon>lamiids</taxon>
        <taxon>Boraginales</taxon>
        <taxon>Boraginaceae</taxon>
        <taxon>Boraginoideae</taxon>
        <taxon>Lithospermeae</taxon>
        <taxon>Lithospermum</taxon>
    </lineage>
</organism>
<reference evidence="1 2" key="1">
    <citation type="submission" date="2024-01" db="EMBL/GenBank/DDBJ databases">
        <title>The complete chloroplast genome sequence of Lithospermum erythrorhizon: insights into the phylogenetic relationship among Boraginaceae species and the maternal lineages of purple gromwells.</title>
        <authorList>
            <person name="Okada T."/>
            <person name="Watanabe K."/>
        </authorList>
    </citation>
    <scope>NUCLEOTIDE SEQUENCE [LARGE SCALE GENOMIC DNA]</scope>
</reference>